<evidence type="ECO:0000259" key="5">
    <source>
        <dbReference type="PROSITE" id="PS50174"/>
    </source>
</evidence>
<dbReference type="InterPro" id="IPR026822">
    <property type="entry name" value="Spp2/MOS2_G-patch"/>
</dbReference>
<dbReference type="RefSeq" id="XP_025597921.1">
    <property type="nucleotide sequence ID" value="XM_025742551.1"/>
</dbReference>
<reference evidence="6 7" key="1">
    <citation type="journal article" date="2018" name="Mol. Biol. Evol.">
        <title>Broad Genomic Sampling Reveals a Smut Pathogenic Ancestry of the Fungal Clade Ustilaginomycotina.</title>
        <authorList>
            <person name="Kijpornyongpan T."/>
            <person name="Mondo S.J."/>
            <person name="Barry K."/>
            <person name="Sandor L."/>
            <person name="Lee J."/>
            <person name="Lipzen A."/>
            <person name="Pangilinan J."/>
            <person name="LaButti K."/>
            <person name="Hainaut M."/>
            <person name="Henrissat B."/>
            <person name="Grigoriev I.V."/>
            <person name="Spatafora J.W."/>
            <person name="Aime M.C."/>
        </authorList>
    </citation>
    <scope>NUCLEOTIDE SEQUENCE [LARGE SCALE GENOMIC DNA]</scope>
    <source>
        <strain evidence="6 7">MCA 4186</strain>
    </source>
</reference>
<dbReference type="EMBL" id="KZ819294">
    <property type="protein sequence ID" value="PWN97642.1"/>
    <property type="molecule type" value="Genomic_DNA"/>
</dbReference>
<sequence length="465" mass="51437">MPPPRRAFGGDSESGSDSDGGRRSSHARTEAVVGFSSRGALSGRPSPPRAGPKTVPLQGDSDWVAARKRRLNLERHAAELGSLTSMRRPGQLGPAPPREGAASSAGSTRIGDEPQRVGLVKRAPRSPPRTREEEEEREIEALQAAAAAAAGPGDATPPASRSGLTPPPDLDAEARAALLSGAGIEFAESGPERVIALDEAAATRADVATRPDVPTLDDYKAMPVSEIGAAMLRGMGWREGQGGGRNHQGPIHAPEVKKRAALLGLGAKERKVDDAAPARGKGKPPPRPDRRYVPVVQRGGPSASGSSTPQERAIVDSRSSSPGSSRRRDERNGERDRYRDKDRESDRYRDRDDGRDREKERDRRRAEDDGRDRRRDGERERHRERERDDGRSGRSERDRVRERSPRSDRDGDSKRRRHEDDYSRRDRDERYRREGSSRDNGERRERESGSRYERDDRGESSRRHA</sequence>
<dbReference type="AlphaFoldDB" id="A0A316Z9L4"/>
<name>A0A316Z9L4_9BASI</name>
<comment type="subcellular location">
    <subcellularLocation>
        <location evidence="1">Nucleus</location>
    </subcellularLocation>
</comment>
<dbReference type="SMART" id="SM00443">
    <property type="entry name" value="G_patch"/>
    <property type="match status" value="1"/>
</dbReference>
<dbReference type="InterPro" id="IPR000467">
    <property type="entry name" value="G_patch_dom"/>
</dbReference>
<dbReference type="GO" id="GO:0000398">
    <property type="term" value="P:mRNA splicing, via spliceosome"/>
    <property type="evidence" value="ECO:0007669"/>
    <property type="project" value="InterPro"/>
</dbReference>
<evidence type="ECO:0000256" key="2">
    <source>
        <dbReference type="ARBA" id="ARBA00008576"/>
    </source>
</evidence>
<dbReference type="PANTHER" id="PTHR15818">
    <property type="entry name" value="G PATCH AND KOW-CONTAINING"/>
    <property type="match status" value="1"/>
</dbReference>
<dbReference type="Pfam" id="PF12656">
    <property type="entry name" value="G-patch_2"/>
    <property type="match status" value="1"/>
</dbReference>
<feature type="compositionally biased region" description="Basic and acidic residues" evidence="4">
    <location>
        <begin position="267"/>
        <end position="276"/>
    </location>
</feature>
<feature type="compositionally biased region" description="Basic and acidic residues" evidence="4">
    <location>
        <begin position="326"/>
        <end position="465"/>
    </location>
</feature>
<evidence type="ECO:0000256" key="4">
    <source>
        <dbReference type="SAM" id="MobiDB-lite"/>
    </source>
</evidence>
<accession>A0A316Z9L4</accession>
<keyword evidence="3" id="KW-0539">Nucleus</keyword>
<protein>
    <recommendedName>
        <fullName evidence="5">G-patch domain-containing protein</fullName>
    </recommendedName>
</protein>
<feature type="region of interest" description="Disordered" evidence="4">
    <location>
        <begin position="75"/>
        <end position="172"/>
    </location>
</feature>
<organism evidence="6 7">
    <name type="scientific">Tilletiopsis washingtonensis</name>
    <dbReference type="NCBI Taxonomy" id="58919"/>
    <lineage>
        <taxon>Eukaryota</taxon>
        <taxon>Fungi</taxon>
        <taxon>Dikarya</taxon>
        <taxon>Basidiomycota</taxon>
        <taxon>Ustilaginomycotina</taxon>
        <taxon>Exobasidiomycetes</taxon>
        <taxon>Entylomatales</taxon>
        <taxon>Entylomatales incertae sedis</taxon>
        <taxon>Tilletiopsis</taxon>
    </lineage>
</organism>
<evidence type="ECO:0000256" key="1">
    <source>
        <dbReference type="ARBA" id="ARBA00004123"/>
    </source>
</evidence>
<dbReference type="Proteomes" id="UP000245946">
    <property type="component" value="Unassembled WGS sequence"/>
</dbReference>
<dbReference type="PANTHER" id="PTHR15818:SF2">
    <property type="entry name" value="G-PATCH DOMAIN AND KOW MOTIFS-CONTAINING PROTEIN"/>
    <property type="match status" value="1"/>
</dbReference>
<dbReference type="GeneID" id="37270095"/>
<dbReference type="InterPro" id="IPR045166">
    <property type="entry name" value="Spp2-like"/>
</dbReference>
<proteinExistence type="inferred from homology"/>
<feature type="region of interest" description="Disordered" evidence="4">
    <location>
        <begin position="238"/>
        <end position="465"/>
    </location>
</feature>
<dbReference type="GO" id="GO:0005681">
    <property type="term" value="C:spliceosomal complex"/>
    <property type="evidence" value="ECO:0007669"/>
    <property type="project" value="TreeGrafter"/>
</dbReference>
<keyword evidence="7" id="KW-1185">Reference proteome</keyword>
<feature type="domain" description="G-patch" evidence="5">
    <location>
        <begin position="224"/>
        <end position="270"/>
    </location>
</feature>
<feature type="compositionally biased region" description="Low complexity" evidence="4">
    <location>
        <begin position="141"/>
        <end position="159"/>
    </location>
</feature>
<dbReference type="STRING" id="58919.A0A316Z9L4"/>
<evidence type="ECO:0000256" key="3">
    <source>
        <dbReference type="ARBA" id="ARBA00023242"/>
    </source>
</evidence>
<comment type="similarity">
    <text evidence="2">Belongs to the SPP2 family.</text>
</comment>
<evidence type="ECO:0000313" key="7">
    <source>
        <dbReference type="Proteomes" id="UP000245946"/>
    </source>
</evidence>
<dbReference type="PROSITE" id="PS50174">
    <property type="entry name" value="G_PATCH"/>
    <property type="match status" value="1"/>
</dbReference>
<evidence type="ECO:0000313" key="6">
    <source>
        <dbReference type="EMBL" id="PWN97642.1"/>
    </source>
</evidence>
<dbReference type="OrthoDB" id="5577072at2759"/>
<dbReference type="GO" id="GO:0003676">
    <property type="term" value="F:nucleic acid binding"/>
    <property type="evidence" value="ECO:0007669"/>
    <property type="project" value="InterPro"/>
</dbReference>
<gene>
    <name evidence="6" type="ORF">FA09DRAFT_330305</name>
</gene>
<feature type="region of interest" description="Disordered" evidence="4">
    <location>
        <begin position="1"/>
        <end position="63"/>
    </location>
</feature>